<keyword evidence="4" id="KW-1185">Reference proteome</keyword>
<evidence type="ECO:0000259" key="2">
    <source>
        <dbReference type="PROSITE" id="PS51202"/>
    </source>
</evidence>
<sequence>MPFIAIYFLIVLLVIEIAVVPIVLSVILFLLRLPTMKPILTTKFNLPLEQKFEIHELPIKDVLLHTEEDTFIDIPIGPESSQVGHTLEKLCQGEPDLNVLFIQRGTETVRKERLRTKLESGDILYVYGEKNIINRTFAKELKAKAAELQNEKSTLSWIGRGG</sequence>
<comment type="caution">
    <text evidence="3">The sequence shown here is derived from an EMBL/GenBank/DDBJ whole genome shotgun (WGS) entry which is preliminary data.</text>
</comment>
<dbReference type="SUPFAM" id="SSF116726">
    <property type="entry name" value="TrkA C-terminal domain-like"/>
    <property type="match status" value="1"/>
</dbReference>
<dbReference type="RefSeq" id="WP_232187827.1">
    <property type="nucleotide sequence ID" value="NZ_JAIOAP010000014.1"/>
</dbReference>
<proteinExistence type="predicted"/>
<dbReference type="Pfam" id="PF02080">
    <property type="entry name" value="TrkA_C"/>
    <property type="match status" value="1"/>
</dbReference>
<feature type="transmembrane region" description="Helical" evidence="1">
    <location>
        <begin position="6"/>
        <end position="31"/>
    </location>
</feature>
<organism evidence="3 4">
    <name type="scientific">Cohnella silvisoli</name>
    <dbReference type="NCBI Taxonomy" id="2873699"/>
    <lineage>
        <taxon>Bacteria</taxon>
        <taxon>Bacillati</taxon>
        <taxon>Bacillota</taxon>
        <taxon>Bacilli</taxon>
        <taxon>Bacillales</taxon>
        <taxon>Paenibacillaceae</taxon>
        <taxon>Cohnella</taxon>
    </lineage>
</organism>
<feature type="domain" description="RCK C-terminal" evidence="2">
    <location>
        <begin position="59"/>
        <end position="142"/>
    </location>
</feature>
<name>A0ABV1KZL2_9BACL</name>
<dbReference type="Proteomes" id="UP001493487">
    <property type="component" value="Unassembled WGS sequence"/>
</dbReference>
<dbReference type="InterPro" id="IPR006037">
    <property type="entry name" value="RCK_C"/>
</dbReference>
<accession>A0ABV1KZL2</accession>
<keyword evidence="1" id="KW-0472">Membrane</keyword>
<evidence type="ECO:0000313" key="4">
    <source>
        <dbReference type="Proteomes" id="UP001493487"/>
    </source>
</evidence>
<evidence type="ECO:0000256" key="1">
    <source>
        <dbReference type="SAM" id="Phobius"/>
    </source>
</evidence>
<keyword evidence="1" id="KW-0812">Transmembrane</keyword>
<dbReference type="InterPro" id="IPR036721">
    <property type="entry name" value="RCK_C_sf"/>
</dbReference>
<gene>
    <name evidence="3" type="ORF">QJS35_24160</name>
</gene>
<evidence type="ECO:0000313" key="3">
    <source>
        <dbReference type="EMBL" id="MEQ4485485.1"/>
    </source>
</evidence>
<reference evidence="3 4" key="1">
    <citation type="journal article" date="2023" name="Genome Announc.">
        <title>Pan-Genome Analyses of the Genus Cohnella and Proposal of the Novel Species Cohnella silvisoli sp. nov., Isolated from Forest Soil.</title>
        <authorList>
            <person name="Wang C."/>
            <person name="Mao L."/>
            <person name="Bao G."/>
            <person name="Zhu H."/>
        </authorList>
    </citation>
    <scope>NUCLEOTIDE SEQUENCE [LARGE SCALE GENOMIC DNA]</scope>
    <source>
        <strain evidence="3 4">NL03-T5-1</strain>
    </source>
</reference>
<dbReference type="PROSITE" id="PS51202">
    <property type="entry name" value="RCK_C"/>
    <property type="match status" value="1"/>
</dbReference>
<keyword evidence="1" id="KW-1133">Transmembrane helix</keyword>
<dbReference type="EMBL" id="JASKHM010000015">
    <property type="protein sequence ID" value="MEQ4485485.1"/>
    <property type="molecule type" value="Genomic_DNA"/>
</dbReference>
<protein>
    <submittedName>
        <fullName evidence="3">TrkA C-terminal domain-containing protein</fullName>
    </submittedName>
</protein>
<dbReference type="Gene3D" id="3.30.70.1450">
    <property type="entry name" value="Regulator of K+ conductance, C-terminal domain"/>
    <property type="match status" value="1"/>
</dbReference>